<proteinExistence type="inferred from homology"/>
<keyword evidence="2" id="KW-0805">Transcription regulation</keyword>
<dbReference type="Proteomes" id="UP000613160">
    <property type="component" value="Unassembled WGS sequence"/>
</dbReference>
<dbReference type="PRINTS" id="PR00039">
    <property type="entry name" value="HTHLYSR"/>
</dbReference>
<evidence type="ECO:0000256" key="1">
    <source>
        <dbReference type="ARBA" id="ARBA00009437"/>
    </source>
</evidence>
<keyword evidence="4" id="KW-0804">Transcription</keyword>
<dbReference type="InterPro" id="IPR005119">
    <property type="entry name" value="LysR_subst-bd"/>
</dbReference>
<dbReference type="InterPro" id="IPR036390">
    <property type="entry name" value="WH_DNA-bd_sf"/>
</dbReference>
<keyword evidence="3" id="KW-0238">DNA-binding</keyword>
<dbReference type="PROSITE" id="PS50931">
    <property type="entry name" value="HTH_LYSR"/>
    <property type="match status" value="1"/>
</dbReference>
<dbReference type="InterPro" id="IPR000847">
    <property type="entry name" value="LysR_HTH_N"/>
</dbReference>
<comment type="similarity">
    <text evidence="1">Belongs to the LysR transcriptional regulatory family.</text>
</comment>
<evidence type="ECO:0000313" key="7">
    <source>
        <dbReference type="EMBL" id="GGD04992.1"/>
    </source>
</evidence>
<sequence>MNLGRRLPPFDALIVFETAVRVGSFSSAGRELGLTQSAVSRQIAKLEAFLGDSLFLRSPTGVQLTSSGETYASEIARLLNDMAGVTDSVRAWRGPRQVTIACSRGIGDMWLMPRLPSMNADIPGLELRLRVTDDLDHLRLDEFDLAIFYRRDAPTGVHAVRLGNEEIVPVTCPGGAMLADMRPPTLLAIEDPRREWMGWSDWCRSAEVALPEATRHWRLGDYRFAVEAAAEGIGIALGWTWMIRQQLEDGRLVEAHSYRFRSNGGFYVMRSAHRHARRIVREIEDWLIASNRCAESGRGLSDHAARAAAPPTPDQREG</sequence>
<accession>A0A916XSQ6</accession>
<dbReference type="PANTHER" id="PTHR30537">
    <property type="entry name" value="HTH-TYPE TRANSCRIPTIONAL REGULATOR"/>
    <property type="match status" value="1"/>
</dbReference>
<gene>
    <name evidence="7" type="ORF">GCM10011335_04770</name>
</gene>
<evidence type="ECO:0000313" key="8">
    <source>
        <dbReference type="Proteomes" id="UP000613160"/>
    </source>
</evidence>
<dbReference type="GO" id="GO:0003677">
    <property type="term" value="F:DNA binding"/>
    <property type="evidence" value="ECO:0007669"/>
    <property type="project" value="UniProtKB-KW"/>
</dbReference>
<feature type="region of interest" description="Disordered" evidence="5">
    <location>
        <begin position="299"/>
        <end position="318"/>
    </location>
</feature>
<dbReference type="RefSeq" id="WP_188848941.1">
    <property type="nucleotide sequence ID" value="NZ_BMJJ01000001.1"/>
</dbReference>
<evidence type="ECO:0000256" key="5">
    <source>
        <dbReference type="SAM" id="MobiDB-lite"/>
    </source>
</evidence>
<keyword evidence="8" id="KW-1185">Reference proteome</keyword>
<protein>
    <submittedName>
        <fullName evidence="7">LysR family transcriptional regulator</fullName>
    </submittedName>
</protein>
<name>A0A916XSQ6_9HYPH</name>
<dbReference type="InterPro" id="IPR058163">
    <property type="entry name" value="LysR-type_TF_proteobact-type"/>
</dbReference>
<reference evidence="7" key="2">
    <citation type="submission" date="2020-09" db="EMBL/GenBank/DDBJ databases">
        <authorList>
            <person name="Sun Q."/>
            <person name="Zhou Y."/>
        </authorList>
    </citation>
    <scope>NUCLEOTIDE SEQUENCE</scope>
    <source>
        <strain evidence="7">CGMCC 1.15493</strain>
    </source>
</reference>
<dbReference type="Gene3D" id="1.10.10.10">
    <property type="entry name" value="Winged helix-like DNA-binding domain superfamily/Winged helix DNA-binding domain"/>
    <property type="match status" value="1"/>
</dbReference>
<evidence type="ECO:0000259" key="6">
    <source>
        <dbReference type="PROSITE" id="PS50931"/>
    </source>
</evidence>
<dbReference type="SUPFAM" id="SSF53850">
    <property type="entry name" value="Periplasmic binding protein-like II"/>
    <property type="match status" value="1"/>
</dbReference>
<dbReference type="GO" id="GO:0003700">
    <property type="term" value="F:DNA-binding transcription factor activity"/>
    <property type="evidence" value="ECO:0007669"/>
    <property type="project" value="InterPro"/>
</dbReference>
<dbReference type="AlphaFoldDB" id="A0A916XSQ6"/>
<dbReference type="InterPro" id="IPR036388">
    <property type="entry name" value="WH-like_DNA-bd_sf"/>
</dbReference>
<dbReference type="SUPFAM" id="SSF46785">
    <property type="entry name" value="Winged helix' DNA-binding domain"/>
    <property type="match status" value="1"/>
</dbReference>
<dbReference type="Pfam" id="PF00126">
    <property type="entry name" value="HTH_1"/>
    <property type="match status" value="1"/>
</dbReference>
<evidence type="ECO:0000256" key="4">
    <source>
        <dbReference type="ARBA" id="ARBA00023163"/>
    </source>
</evidence>
<organism evidence="7 8">
    <name type="scientific">Aureimonas glaciei</name>
    <dbReference type="NCBI Taxonomy" id="1776957"/>
    <lineage>
        <taxon>Bacteria</taxon>
        <taxon>Pseudomonadati</taxon>
        <taxon>Pseudomonadota</taxon>
        <taxon>Alphaproteobacteria</taxon>
        <taxon>Hyphomicrobiales</taxon>
        <taxon>Aurantimonadaceae</taxon>
        <taxon>Aureimonas</taxon>
    </lineage>
</organism>
<dbReference type="Pfam" id="PF03466">
    <property type="entry name" value="LysR_substrate"/>
    <property type="match status" value="1"/>
</dbReference>
<reference evidence="7" key="1">
    <citation type="journal article" date="2014" name="Int. J. Syst. Evol. Microbiol.">
        <title>Complete genome sequence of Corynebacterium casei LMG S-19264T (=DSM 44701T), isolated from a smear-ripened cheese.</title>
        <authorList>
            <consortium name="US DOE Joint Genome Institute (JGI-PGF)"/>
            <person name="Walter F."/>
            <person name="Albersmeier A."/>
            <person name="Kalinowski J."/>
            <person name="Ruckert C."/>
        </authorList>
    </citation>
    <scope>NUCLEOTIDE SEQUENCE</scope>
    <source>
        <strain evidence="7">CGMCC 1.15493</strain>
    </source>
</reference>
<evidence type="ECO:0000256" key="2">
    <source>
        <dbReference type="ARBA" id="ARBA00023015"/>
    </source>
</evidence>
<feature type="domain" description="HTH lysR-type" evidence="6">
    <location>
        <begin position="8"/>
        <end position="65"/>
    </location>
</feature>
<dbReference type="Gene3D" id="3.40.190.10">
    <property type="entry name" value="Periplasmic binding protein-like II"/>
    <property type="match status" value="2"/>
</dbReference>
<evidence type="ECO:0000256" key="3">
    <source>
        <dbReference type="ARBA" id="ARBA00023125"/>
    </source>
</evidence>
<dbReference type="EMBL" id="BMJJ01000001">
    <property type="protein sequence ID" value="GGD04992.1"/>
    <property type="molecule type" value="Genomic_DNA"/>
</dbReference>
<comment type="caution">
    <text evidence="7">The sequence shown here is derived from an EMBL/GenBank/DDBJ whole genome shotgun (WGS) entry which is preliminary data.</text>
</comment>
<dbReference type="PANTHER" id="PTHR30537:SF5">
    <property type="entry name" value="HTH-TYPE TRANSCRIPTIONAL ACTIVATOR TTDR-RELATED"/>
    <property type="match status" value="1"/>
</dbReference>